<evidence type="ECO:0000313" key="2">
    <source>
        <dbReference type="Proteomes" id="UP000192468"/>
    </source>
</evidence>
<name>A0A1W1XG73_9CLOT</name>
<dbReference type="PANTHER" id="PTHR34986:SF1">
    <property type="entry name" value="PROTEIN YIAL"/>
    <property type="match status" value="1"/>
</dbReference>
<gene>
    <name evidence="1" type="ORF">SAMN02745134_01775</name>
</gene>
<dbReference type="InterPro" id="IPR004375">
    <property type="entry name" value="NanQ/TabA/YiaL"/>
</dbReference>
<sequence length="156" mass="17903">MIFGDINNLNDMEKVLPKVISKAINYLRNNNFMDMKTGVYKIEGKDIYAQVIDATTREKDDVKPEVHRKYIDVQFSVEGKEKIGFARDTGNNKISEDLIKEKDIKFYENVENEIDLIMKAGDFAVFFPNDVHRPACALGEKGTIRKVIIKINTEIV</sequence>
<dbReference type="Proteomes" id="UP000192468">
    <property type="component" value="Unassembled WGS sequence"/>
</dbReference>
<dbReference type="Pfam" id="PF04074">
    <property type="entry name" value="DUF386"/>
    <property type="match status" value="1"/>
</dbReference>
<accession>A0A1W1XG73</accession>
<proteinExistence type="predicted"/>
<reference evidence="1 2" key="1">
    <citation type="submission" date="2017-04" db="EMBL/GenBank/DDBJ databases">
        <authorList>
            <person name="Afonso C.L."/>
            <person name="Miller P.J."/>
            <person name="Scott M.A."/>
            <person name="Spackman E."/>
            <person name="Goraichik I."/>
            <person name="Dimitrov K.M."/>
            <person name="Suarez D.L."/>
            <person name="Swayne D.E."/>
        </authorList>
    </citation>
    <scope>NUCLEOTIDE SEQUENCE [LARGE SCALE GENOMIC DNA]</scope>
    <source>
        <strain evidence="1 2">DSM 12555</strain>
    </source>
</reference>
<dbReference type="OrthoDB" id="9792756at2"/>
<evidence type="ECO:0000313" key="1">
    <source>
        <dbReference type="EMBL" id="SMC22973.1"/>
    </source>
</evidence>
<keyword evidence="2" id="KW-1185">Reference proteome</keyword>
<organism evidence="1 2">
    <name type="scientific">Clostridium acidisoli DSM 12555</name>
    <dbReference type="NCBI Taxonomy" id="1121291"/>
    <lineage>
        <taxon>Bacteria</taxon>
        <taxon>Bacillati</taxon>
        <taxon>Bacillota</taxon>
        <taxon>Clostridia</taxon>
        <taxon>Eubacteriales</taxon>
        <taxon>Clostridiaceae</taxon>
        <taxon>Clostridium</taxon>
    </lineage>
</organism>
<dbReference type="AlphaFoldDB" id="A0A1W1XG73"/>
<dbReference type="SUPFAM" id="SSF51197">
    <property type="entry name" value="Clavaminate synthase-like"/>
    <property type="match status" value="1"/>
</dbReference>
<dbReference type="GO" id="GO:0005829">
    <property type="term" value="C:cytosol"/>
    <property type="evidence" value="ECO:0007669"/>
    <property type="project" value="TreeGrafter"/>
</dbReference>
<dbReference type="PANTHER" id="PTHR34986">
    <property type="entry name" value="EVOLVED BETA-GALACTOSIDASE SUBUNIT BETA"/>
    <property type="match status" value="1"/>
</dbReference>
<protein>
    <submittedName>
        <fullName evidence="1">YhcH/YjgK/YiaL family protein</fullName>
    </submittedName>
</protein>
<dbReference type="InterPro" id="IPR037012">
    <property type="entry name" value="NanQ/TabA/YiaL_sf"/>
</dbReference>
<dbReference type="NCBIfam" id="TIGR00022">
    <property type="entry name" value="YhcH/YjgK/YiaL family protein"/>
    <property type="match status" value="1"/>
</dbReference>
<dbReference type="EMBL" id="FWXH01000004">
    <property type="protein sequence ID" value="SMC22973.1"/>
    <property type="molecule type" value="Genomic_DNA"/>
</dbReference>
<dbReference type="STRING" id="1121291.SAMN02745134_01775"/>
<dbReference type="RefSeq" id="WP_084115250.1">
    <property type="nucleotide sequence ID" value="NZ_FWXH01000004.1"/>
</dbReference>
<dbReference type="Gene3D" id="2.60.120.370">
    <property type="entry name" value="YhcH/YjgK/YiaL"/>
    <property type="match status" value="1"/>
</dbReference>